<dbReference type="AlphaFoldDB" id="A0A2T7DY93"/>
<dbReference type="EMBL" id="CM009752">
    <property type="protein sequence ID" value="PUZ60554.1"/>
    <property type="molecule type" value="Genomic_DNA"/>
</dbReference>
<evidence type="ECO:0000313" key="3">
    <source>
        <dbReference type="Proteomes" id="UP000244336"/>
    </source>
</evidence>
<feature type="compositionally biased region" description="Low complexity" evidence="1">
    <location>
        <begin position="94"/>
        <end position="110"/>
    </location>
</feature>
<dbReference type="Proteomes" id="UP000244336">
    <property type="component" value="Chromosome 4"/>
</dbReference>
<feature type="region of interest" description="Disordered" evidence="1">
    <location>
        <begin position="15"/>
        <end position="35"/>
    </location>
</feature>
<keyword evidence="3" id="KW-1185">Reference proteome</keyword>
<evidence type="ECO:0000313" key="2">
    <source>
        <dbReference type="EMBL" id="PUZ60554.1"/>
    </source>
</evidence>
<name>A0A2T7DY93_9POAL</name>
<protein>
    <submittedName>
        <fullName evidence="2">Uncharacterized protein</fullName>
    </submittedName>
</protein>
<proteinExistence type="predicted"/>
<feature type="region of interest" description="Disordered" evidence="1">
    <location>
        <begin position="93"/>
        <end position="122"/>
    </location>
</feature>
<gene>
    <name evidence="2" type="ORF">GQ55_4G141700</name>
</gene>
<organism evidence="2 3">
    <name type="scientific">Panicum hallii var. hallii</name>
    <dbReference type="NCBI Taxonomy" id="1504633"/>
    <lineage>
        <taxon>Eukaryota</taxon>
        <taxon>Viridiplantae</taxon>
        <taxon>Streptophyta</taxon>
        <taxon>Embryophyta</taxon>
        <taxon>Tracheophyta</taxon>
        <taxon>Spermatophyta</taxon>
        <taxon>Magnoliopsida</taxon>
        <taxon>Liliopsida</taxon>
        <taxon>Poales</taxon>
        <taxon>Poaceae</taxon>
        <taxon>PACMAD clade</taxon>
        <taxon>Panicoideae</taxon>
        <taxon>Panicodae</taxon>
        <taxon>Paniceae</taxon>
        <taxon>Panicinae</taxon>
        <taxon>Panicum</taxon>
        <taxon>Panicum sect. Panicum</taxon>
    </lineage>
</organism>
<dbReference type="Gramene" id="PUZ60554">
    <property type="protein sequence ID" value="PUZ60554"/>
    <property type="gene ID" value="GQ55_4G141700"/>
</dbReference>
<feature type="compositionally biased region" description="Polar residues" evidence="1">
    <location>
        <begin position="19"/>
        <end position="28"/>
    </location>
</feature>
<evidence type="ECO:0000256" key="1">
    <source>
        <dbReference type="SAM" id="MobiDB-lite"/>
    </source>
</evidence>
<sequence length="157" mass="17807">MLYSLEVENLQLRHPPKQPAQTTIQVARSSPPPAPEYALARWTSWRTLFPRSNAASTKRTARRKTSIDFSLKRKPGTTTHAGDLTGGTAIAIYSSRHSTRSPSSPVSQRPPEGRGSRRDWRRRRYALLSSPFNSRRRRVERKRGDAALFPGAARWDL</sequence>
<accession>A0A2T7DY93</accession>
<reference evidence="2 3" key="1">
    <citation type="submission" date="2018-04" db="EMBL/GenBank/DDBJ databases">
        <title>WGS assembly of Panicum hallii var. hallii HAL2.</title>
        <authorList>
            <person name="Lovell J."/>
            <person name="Jenkins J."/>
            <person name="Lowry D."/>
            <person name="Mamidi S."/>
            <person name="Sreedasyam A."/>
            <person name="Weng X."/>
            <person name="Barry K."/>
            <person name="Bonette J."/>
            <person name="Campitelli B."/>
            <person name="Daum C."/>
            <person name="Gordon S."/>
            <person name="Gould B."/>
            <person name="Lipzen A."/>
            <person name="MacQueen A."/>
            <person name="Palacio-Mejia J."/>
            <person name="Plott C."/>
            <person name="Shakirov E."/>
            <person name="Shu S."/>
            <person name="Yoshinaga Y."/>
            <person name="Zane M."/>
            <person name="Rokhsar D."/>
            <person name="Grimwood J."/>
            <person name="Schmutz J."/>
            <person name="Juenger T."/>
        </authorList>
    </citation>
    <scope>NUCLEOTIDE SEQUENCE [LARGE SCALE GENOMIC DNA]</scope>
    <source>
        <strain evidence="3">cv. HAL2</strain>
    </source>
</reference>